<protein>
    <submittedName>
        <fullName evidence="1">Uncharacterized protein</fullName>
    </submittedName>
</protein>
<reference evidence="1 2" key="1">
    <citation type="submission" date="2019-07" db="EMBL/GenBank/DDBJ databases">
        <title>Whole genome shotgun sequence of Deinococcus cellulosilyticus NBRC 106333.</title>
        <authorList>
            <person name="Hosoyama A."/>
            <person name="Uohara A."/>
            <person name="Ohji S."/>
            <person name="Ichikawa N."/>
        </authorList>
    </citation>
    <scope>NUCLEOTIDE SEQUENCE [LARGE SCALE GENOMIC DNA]</scope>
    <source>
        <strain evidence="1 2">NBRC 106333</strain>
    </source>
</reference>
<comment type="caution">
    <text evidence="1">The sequence shown here is derived from an EMBL/GenBank/DDBJ whole genome shotgun (WGS) entry which is preliminary data.</text>
</comment>
<accession>A0A511NAL6</accession>
<proteinExistence type="predicted"/>
<keyword evidence="2" id="KW-1185">Reference proteome</keyword>
<dbReference type="Proteomes" id="UP000321306">
    <property type="component" value="Unassembled WGS sequence"/>
</dbReference>
<dbReference type="EMBL" id="BJXB01000039">
    <property type="protein sequence ID" value="GEM49617.1"/>
    <property type="molecule type" value="Genomic_DNA"/>
</dbReference>
<evidence type="ECO:0000313" key="1">
    <source>
        <dbReference type="EMBL" id="GEM49617.1"/>
    </source>
</evidence>
<name>A0A511NAL6_DEIC1</name>
<gene>
    <name evidence="1" type="ORF">DC3_52520</name>
</gene>
<evidence type="ECO:0000313" key="2">
    <source>
        <dbReference type="Proteomes" id="UP000321306"/>
    </source>
</evidence>
<sequence>MQHERQQTILPDIPAYEISSGTETKKLVLDTLAEFYNLGKIHTSHYIRMDPKAWRDDLFNKDISYLTATFIFGDASSRMDGVGSYYRVSNVSEYALSFTRQKDVLCITTKKL</sequence>
<organism evidence="1 2">
    <name type="scientific">Deinococcus cellulosilyticus (strain DSM 18568 / NBRC 106333 / KACC 11606 / 5516J-15)</name>
    <dbReference type="NCBI Taxonomy" id="1223518"/>
    <lineage>
        <taxon>Bacteria</taxon>
        <taxon>Thermotogati</taxon>
        <taxon>Deinococcota</taxon>
        <taxon>Deinococci</taxon>
        <taxon>Deinococcales</taxon>
        <taxon>Deinococcaceae</taxon>
        <taxon>Deinococcus</taxon>
    </lineage>
</organism>
<dbReference type="AlphaFoldDB" id="A0A511NAL6"/>